<evidence type="ECO:0000256" key="8">
    <source>
        <dbReference type="SAM" id="MobiDB-lite"/>
    </source>
</evidence>
<evidence type="ECO:0000256" key="2">
    <source>
        <dbReference type="ARBA" id="ARBA00004240"/>
    </source>
</evidence>
<organism evidence="10 11">
    <name type="scientific">Aspergillus fumigatiaffinis</name>
    <dbReference type="NCBI Taxonomy" id="340414"/>
    <lineage>
        <taxon>Eukaryota</taxon>
        <taxon>Fungi</taxon>
        <taxon>Dikarya</taxon>
        <taxon>Ascomycota</taxon>
        <taxon>Pezizomycotina</taxon>
        <taxon>Eurotiomycetes</taxon>
        <taxon>Eurotiomycetidae</taxon>
        <taxon>Eurotiales</taxon>
        <taxon>Aspergillaceae</taxon>
        <taxon>Aspergillus</taxon>
        <taxon>Aspergillus subgen. Fumigati</taxon>
    </lineage>
</organism>
<dbReference type="SUPFAM" id="SSF53474">
    <property type="entry name" value="alpha/beta-Hydrolases"/>
    <property type="match status" value="1"/>
</dbReference>
<evidence type="ECO:0000256" key="6">
    <source>
        <dbReference type="ARBA" id="ARBA00023128"/>
    </source>
</evidence>
<keyword evidence="6" id="KW-0496">Mitochondrion</keyword>
<evidence type="ECO:0000259" key="9">
    <source>
        <dbReference type="Pfam" id="PF05057"/>
    </source>
</evidence>
<dbReference type="Gene3D" id="3.40.50.1820">
    <property type="entry name" value="alpha/beta hydrolase"/>
    <property type="match status" value="1"/>
</dbReference>
<dbReference type="GO" id="GO:0016020">
    <property type="term" value="C:membrane"/>
    <property type="evidence" value="ECO:0007669"/>
    <property type="project" value="UniProtKB-SubCell"/>
</dbReference>
<dbReference type="AlphaFoldDB" id="A0A8H4HHI5"/>
<dbReference type="PANTHER" id="PTHR48182:SF2">
    <property type="entry name" value="PROTEIN SERAC1"/>
    <property type="match status" value="1"/>
</dbReference>
<dbReference type="InterPro" id="IPR029058">
    <property type="entry name" value="AB_hydrolase_fold"/>
</dbReference>
<evidence type="ECO:0000256" key="3">
    <source>
        <dbReference type="ARBA" id="ARBA00004370"/>
    </source>
</evidence>
<evidence type="ECO:0000313" key="10">
    <source>
        <dbReference type="EMBL" id="KAF4243946.1"/>
    </source>
</evidence>
<keyword evidence="11" id="KW-1185">Reference proteome</keyword>
<keyword evidence="5" id="KW-0256">Endoplasmic reticulum</keyword>
<feature type="region of interest" description="Disordered" evidence="8">
    <location>
        <begin position="1"/>
        <end position="25"/>
    </location>
</feature>
<comment type="similarity">
    <text evidence="4">Belongs to the putative lipase ROG1 family.</text>
</comment>
<protein>
    <recommendedName>
        <fullName evidence="9">DUF676 domain-containing protein</fullName>
    </recommendedName>
</protein>
<name>A0A8H4HHI5_9EURO</name>
<dbReference type="GO" id="GO:0005783">
    <property type="term" value="C:endoplasmic reticulum"/>
    <property type="evidence" value="ECO:0007669"/>
    <property type="project" value="UniProtKB-SubCell"/>
</dbReference>
<comment type="subcellular location">
    <subcellularLocation>
        <location evidence="2">Endoplasmic reticulum</location>
    </subcellularLocation>
    <subcellularLocation>
        <location evidence="3">Membrane</location>
    </subcellularLocation>
    <subcellularLocation>
        <location evidence="1">Mitochondrion</location>
    </subcellularLocation>
</comment>
<evidence type="ECO:0000256" key="1">
    <source>
        <dbReference type="ARBA" id="ARBA00004173"/>
    </source>
</evidence>
<evidence type="ECO:0000256" key="4">
    <source>
        <dbReference type="ARBA" id="ARBA00007920"/>
    </source>
</evidence>
<comment type="caution">
    <text evidence="10">The sequence shown here is derived from an EMBL/GenBank/DDBJ whole genome shotgun (WGS) entry which is preliminary data.</text>
</comment>
<dbReference type="GO" id="GO:0005739">
    <property type="term" value="C:mitochondrion"/>
    <property type="evidence" value="ECO:0007669"/>
    <property type="project" value="UniProtKB-SubCell"/>
</dbReference>
<dbReference type="Pfam" id="PF05057">
    <property type="entry name" value="DUF676"/>
    <property type="match status" value="1"/>
</dbReference>
<evidence type="ECO:0000256" key="5">
    <source>
        <dbReference type="ARBA" id="ARBA00022824"/>
    </source>
</evidence>
<sequence length="367" mass="40535">MSFLARLMGSPATNSRESSDKLDTSDDIYSTDVDFGLKVFSNPSNPTVEYVSRGPFSNLPPTQVNKNASIVFVHGLTGNREKTWTHQNGTLWPRDLLGPDFPTARILTFGYDADVVKIWGPASSNQILDNGKTLAFALLDCRVDSPTRPIIFAAHSLGGIVCESALLLSEKRETLQSVFASTYGVIFMGTPHHGSSLARWGHTVARYMGTFRSMNADLVGSLRLGNSELGQIAEDFQHLIRREDVRMMVFCFYETLPIHGVGKIVEQFSAVLSAYDNLPLDADHRSMTKFTGRTDPGYRKVHGLLRRWLRDCASGSNAALKQEGLDMSNRYISKTREPRGGMVFSGSITGRNVVTGLTGENINLTFR</sequence>
<dbReference type="InterPro" id="IPR052374">
    <property type="entry name" value="SERAC1"/>
</dbReference>
<keyword evidence="7" id="KW-0472">Membrane</keyword>
<dbReference type="OrthoDB" id="427518at2759"/>
<reference evidence="10" key="1">
    <citation type="journal article" date="2020" name="bioRxiv">
        <title>Genomic and phenotypic heterogeneity of clinical isolates of the human pathogens Aspergillus fumigatus, Aspergillus lentulus and Aspergillus fumigatiaffinis.</title>
        <authorList>
            <person name="dos Santos R.A.C."/>
            <person name="Steenwyk J.L."/>
            <person name="Rivero-Menendez O."/>
            <person name="Mead M.E."/>
            <person name="Silva L.P."/>
            <person name="Bastos R.W."/>
            <person name="Alastruey-Izquierdo A."/>
            <person name="Goldman G.H."/>
            <person name="Rokas A."/>
        </authorList>
    </citation>
    <scope>NUCLEOTIDE SEQUENCE</scope>
    <source>
        <strain evidence="10">CNM-CM6805</strain>
    </source>
</reference>
<evidence type="ECO:0000313" key="11">
    <source>
        <dbReference type="Proteomes" id="UP000653565"/>
    </source>
</evidence>
<reference evidence="10" key="2">
    <citation type="submission" date="2020-04" db="EMBL/GenBank/DDBJ databases">
        <authorList>
            <person name="Santos R.A.C."/>
            <person name="Steenwyk J.L."/>
            <person name="Rivero-Menendez O."/>
            <person name="Mead M.E."/>
            <person name="Silva L.P."/>
            <person name="Bastos R.W."/>
            <person name="Alastruey-Izquierdo A."/>
            <person name="Goldman G.H."/>
            <person name="Rokas A."/>
        </authorList>
    </citation>
    <scope>NUCLEOTIDE SEQUENCE</scope>
    <source>
        <strain evidence="10">CNM-CM6805</strain>
    </source>
</reference>
<accession>A0A8H4HHI5</accession>
<dbReference type="PANTHER" id="PTHR48182">
    <property type="entry name" value="PROTEIN SERAC1"/>
    <property type="match status" value="1"/>
</dbReference>
<gene>
    <name evidence="10" type="ORF">CNMCM6805_010457</name>
</gene>
<feature type="domain" description="DUF676" evidence="9">
    <location>
        <begin position="70"/>
        <end position="196"/>
    </location>
</feature>
<proteinExistence type="inferred from homology"/>
<dbReference type="Proteomes" id="UP000653565">
    <property type="component" value="Unassembled WGS sequence"/>
</dbReference>
<evidence type="ECO:0000256" key="7">
    <source>
        <dbReference type="ARBA" id="ARBA00023136"/>
    </source>
</evidence>
<dbReference type="InterPro" id="IPR007751">
    <property type="entry name" value="DUF676_lipase-like"/>
</dbReference>
<dbReference type="EMBL" id="JAAAPX010000009">
    <property type="protein sequence ID" value="KAF4243946.1"/>
    <property type="molecule type" value="Genomic_DNA"/>
</dbReference>